<gene>
    <name evidence="2" type="ORF">SAMN05216288_4032</name>
</gene>
<proteinExistence type="predicted"/>
<keyword evidence="3" id="KW-1185">Reference proteome</keyword>
<dbReference type="AlphaFoldDB" id="A0A1M7KDD0"/>
<dbReference type="SUPFAM" id="SSF52540">
    <property type="entry name" value="P-loop containing nucleoside triphosphate hydrolases"/>
    <property type="match status" value="1"/>
</dbReference>
<dbReference type="RefSeq" id="WP_073267233.1">
    <property type="nucleotide sequence ID" value="NZ_FRBQ01000006.1"/>
</dbReference>
<protein>
    <submittedName>
        <fullName evidence="2">KAP family P-loop domain-containing protein</fullName>
    </submittedName>
</protein>
<accession>A0A1M7KDD0</accession>
<evidence type="ECO:0000259" key="1">
    <source>
        <dbReference type="Pfam" id="PF07693"/>
    </source>
</evidence>
<dbReference type="OrthoDB" id="88903at2"/>
<name>A0A1M7KDD0_9GAMM</name>
<sequence length="196" mass="21598">MSVIQVEKALHDFAVRKVGSAIVLKGEWGTGKTYFWNSIIKKHRSNFGRANYSYVSLFGINSLAELKRSIFENTVPSAKANDVTSKNSVIENLKKLDFSDAGGGLRKIFSFGKEAKIPFVGSFSGVIDSVQYSLVAETIICIDDFERRGNSLSARDVLGLVSNLSESKYCSIILILNEGSLDKSDEFFTFESPLVS</sequence>
<dbReference type="STRING" id="1220495.SAMN05216288_4032"/>
<dbReference type="Proteomes" id="UP000184305">
    <property type="component" value="Unassembled WGS sequence"/>
</dbReference>
<dbReference type="EMBL" id="FRBQ01000006">
    <property type="protein sequence ID" value="SHM63309.1"/>
    <property type="molecule type" value="Genomic_DNA"/>
</dbReference>
<reference evidence="3" key="1">
    <citation type="submission" date="2016-11" db="EMBL/GenBank/DDBJ databases">
        <authorList>
            <person name="Varghese N."/>
            <person name="Submissions S."/>
        </authorList>
    </citation>
    <scope>NUCLEOTIDE SEQUENCE [LARGE SCALE GENOMIC DNA]</scope>
    <source>
        <strain evidence="3">CECT 8089</strain>
    </source>
</reference>
<organism evidence="2 3">
    <name type="scientific">Phytopseudomonas punonensis</name>
    <dbReference type="NCBI Taxonomy" id="1220495"/>
    <lineage>
        <taxon>Bacteria</taxon>
        <taxon>Pseudomonadati</taxon>
        <taxon>Pseudomonadota</taxon>
        <taxon>Gammaproteobacteria</taxon>
        <taxon>Pseudomonadales</taxon>
        <taxon>Pseudomonadaceae</taxon>
        <taxon>Phytopseudomonas</taxon>
    </lineage>
</organism>
<evidence type="ECO:0000313" key="3">
    <source>
        <dbReference type="Proteomes" id="UP000184305"/>
    </source>
</evidence>
<dbReference type="Gene3D" id="3.40.50.300">
    <property type="entry name" value="P-loop containing nucleotide triphosphate hydrolases"/>
    <property type="match status" value="1"/>
</dbReference>
<feature type="domain" description="KAP NTPase" evidence="1">
    <location>
        <begin position="17"/>
        <end position="184"/>
    </location>
</feature>
<dbReference type="Pfam" id="PF07693">
    <property type="entry name" value="KAP_NTPase"/>
    <property type="match status" value="1"/>
</dbReference>
<dbReference type="InterPro" id="IPR027417">
    <property type="entry name" value="P-loop_NTPase"/>
</dbReference>
<dbReference type="InterPro" id="IPR011646">
    <property type="entry name" value="KAP_P-loop"/>
</dbReference>
<evidence type="ECO:0000313" key="2">
    <source>
        <dbReference type="EMBL" id="SHM63309.1"/>
    </source>
</evidence>